<keyword evidence="1" id="KW-1185">Reference proteome</keyword>
<accession>A0A915K8S5</accession>
<evidence type="ECO:0000313" key="1">
    <source>
        <dbReference type="Proteomes" id="UP000887565"/>
    </source>
</evidence>
<organism evidence="1 2">
    <name type="scientific">Romanomermis culicivorax</name>
    <name type="common">Nematode worm</name>
    <dbReference type="NCBI Taxonomy" id="13658"/>
    <lineage>
        <taxon>Eukaryota</taxon>
        <taxon>Metazoa</taxon>
        <taxon>Ecdysozoa</taxon>
        <taxon>Nematoda</taxon>
        <taxon>Enoplea</taxon>
        <taxon>Dorylaimia</taxon>
        <taxon>Mermithida</taxon>
        <taxon>Mermithoidea</taxon>
        <taxon>Mermithidae</taxon>
        <taxon>Romanomermis</taxon>
    </lineage>
</organism>
<evidence type="ECO:0000313" key="2">
    <source>
        <dbReference type="WBParaSite" id="nRc.2.0.1.t35096-RA"/>
    </source>
</evidence>
<reference evidence="2" key="1">
    <citation type="submission" date="2022-11" db="UniProtKB">
        <authorList>
            <consortium name="WormBaseParasite"/>
        </authorList>
    </citation>
    <scope>IDENTIFICATION</scope>
</reference>
<dbReference type="WBParaSite" id="nRc.2.0.1.t35096-RA">
    <property type="protein sequence ID" value="nRc.2.0.1.t35096-RA"/>
    <property type="gene ID" value="nRc.2.0.1.g35096"/>
</dbReference>
<sequence length="79" mass="9596">MIFLKKLDKISAKSKGVYLFLAHKWSQIQFLGKRHGFIDFAEMIEPFELNMCRACFLSKLEYCNYVKTRLLRFKYERTY</sequence>
<proteinExistence type="predicted"/>
<dbReference type="AlphaFoldDB" id="A0A915K8S5"/>
<protein>
    <submittedName>
        <fullName evidence="2">Uncharacterized protein</fullName>
    </submittedName>
</protein>
<dbReference type="Proteomes" id="UP000887565">
    <property type="component" value="Unplaced"/>
</dbReference>
<name>A0A915K8S5_ROMCU</name>